<organism evidence="4 5">
    <name type="scientific">Populus alba x Populus x berolinensis</name>
    <dbReference type="NCBI Taxonomy" id="444605"/>
    <lineage>
        <taxon>Eukaryota</taxon>
        <taxon>Viridiplantae</taxon>
        <taxon>Streptophyta</taxon>
        <taxon>Embryophyta</taxon>
        <taxon>Tracheophyta</taxon>
        <taxon>Spermatophyta</taxon>
        <taxon>Magnoliopsida</taxon>
        <taxon>eudicotyledons</taxon>
        <taxon>Gunneridae</taxon>
        <taxon>Pentapetalae</taxon>
        <taxon>rosids</taxon>
        <taxon>fabids</taxon>
        <taxon>Malpighiales</taxon>
        <taxon>Salicaceae</taxon>
        <taxon>Saliceae</taxon>
        <taxon>Populus</taxon>
    </lineage>
</organism>
<sequence>MRSSSSNKPLMKKTSSFVLNKPPNNYKPMGHPTPNPPPPPPPPPPPLRNIEYPASPQIILGEEKPRHTSHPQHPLSQVEVSDLFTCSGCKEYGSGFRFTCQQCEFQLHEFCALAPPLLKEHPFHRQHQLSLHSKPVKGGILKSKCDVCWKPTKGYTFRCNACSYQMHPCCSMLSDQIDIKVHPHPLKLLPANVNSPNGDSASGFVCGECKRNRSGRVYRCRVCEYHLHAVCAKNMVNGLEANGIKGPEKPSMLGTAARLASQVFSEFIGGIVEGLGEGVGEMFIQTITRGRRPAVNNNSD</sequence>
<evidence type="ECO:0000259" key="3">
    <source>
        <dbReference type="Pfam" id="PF03107"/>
    </source>
</evidence>
<comment type="caution">
    <text evidence="4">The sequence shown here is derived from an EMBL/GenBank/DDBJ whole genome shotgun (WGS) entry which is preliminary data.</text>
</comment>
<feature type="region of interest" description="Disordered" evidence="2">
    <location>
        <begin position="1"/>
        <end position="52"/>
    </location>
</feature>
<dbReference type="Pfam" id="PF03107">
    <property type="entry name" value="C1_2"/>
    <property type="match status" value="3"/>
</dbReference>
<dbReference type="Proteomes" id="UP001164929">
    <property type="component" value="Chromosome 5"/>
</dbReference>
<keyword evidence="5" id="KW-1185">Reference proteome</keyword>
<feature type="domain" description="DC1" evidence="3">
    <location>
        <begin position="181"/>
        <end position="232"/>
    </location>
</feature>
<evidence type="ECO:0000256" key="1">
    <source>
        <dbReference type="ARBA" id="ARBA00022737"/>
    </source>
</evidence>
<dbReference type="AlphaFoldDB" id="A0AAD6W4P7"/>
<proteinExistence type="predicted"/>
<feature type="domain" description="DC1" evidence="3">
    <location>
        <begin position="122"/>
        <end position="170"/>
    </location>
</feature>
<feature type="compositionally biased region" description="Polar residues" evidence="2">
    <location>
        <begin position="1"/>
        <end position="18"/>
    </location>
</feature>
<protein>
    <recommendedName>
        <fullName evidence="3">DC1 domain-containing protein</fullName>
    </recommendedName>
</protein>
<evidence type="ECO:0000313" key="5">
    <source>
        <dbReference type="Proteomes" id="UP001164929"/>
    </source>
</evidence>
<dbReference type="PANTHER" id="PTHR47841:SF3">
    <property type="entry name" value="OS09G0492800 PROTEIN"/>
    <property type="match status" value="1"/>
</dbReference>
<evidence type="ECO:0000313" key="4">
    <source>
        <dbReference type="EMBL" id="KAJ6999090.1"/>
    </source>
</evidence>
<dbReference type="PANTHER" id="PTHR47841">
    <property type="entry name" value="DIACYLGLYCEROL KINASE THETA-LIKE-RELATED"/>
    <property type="match status" value="1"/>
</dbReference>
<feature type="domain" description="DC1" evidence="3">
    <location>
        <begin position="69"/>
        <end position="112"/>
    </location>
</feature>
<gene>
    <name evidence="4" type="ORF">NC653_015049</name>
</gene>
<feature type="compositionally biased region" description="Pro residues" evidence="2">
    <location>
        <begin position="31"/>
        <end position="47"/>
    </location>
</feature>
<dbReference type="EMBL" id="JAQIZT010000005">
    <property type="protein sequence ID" value="KAJ6999090.1"/>
    <property type="molecule type" value="Genomic_DNA"/>
</dbReference>
<keyword evidence="1" id="KW-0677">Repeat</keyword>
<evidence type="ECO:0000256" key="2">
    <source>
        <dbReference type="SAM" id="MobiDB-lite"/>
    </source>
</evidence>
<accession>A0AAD6W4P7</accession>
<reference evidence="4" key="1">
    <citation type="journal article" date="2023" name="Mol. Ecol. Resour.">
        <title>Chromosome-level genome assembly of a triploid poplar Populus alba 'Berolinensis'.</title>
        <authorList>
            <person name="Chen S."/>
            <person name="Yu Y."/>
            <person name="Wang X."/>
            <person name="Wang S."/>
            <person name="Zhang T."/>
            <person name="Zhou Y."/>
            <person name="He R."/>
            <person name="Meng N."/>
            <person name="Wang Y."/>
            <person name="Liu W."/>
            <person name="Liu Z."/>
            <person name="Liu J."/>
            <person name="Guo Q."/>
            <person name="Huang H."/>
            <person name="Sederoff R.R."/>
            <person name="Wang G."/>
            <person name="Qu G."/>
            <person name="Chen S."/>
        </authorList>
    </citation>
    <scope>NUCLEOTIDE SEQUENCE</scope>
    <source>
        <strain evidence="4">SC-2020</strain>
    </source>
</reference>
<name>A0AAD6W4P7_9ROSI</name>
<dbReference type="InterPro" id="IPR046349">
    <property type="entry name" value="C1-like_sf"/>
</dbReference>
<dbReference type="SUPFAM" id="SSF57889">
    <property type="entry name" value="Cysteine-rich domain"/>
    <property type="match status" value="1"/>
</dbReference>
<dbReference type="InterPro" id="IPR004146">
    <property type="entry name" value="DC1"/>
</dbReference>